<accession>U9U4D1</accession>
<reference evidence="2" key="1">
    <citation type="submission" date="2013-07" db="EMBL/GenBank/DDBJ databases">
        <title>The genome of an arbuscular mycorrhizal fungus provides insights into the evolution of the oldest plant symbiosis.</title>
        <authorList>
            <consortium name="DOE Joint Genome Institute"/>
            <person name="Tisserant E."/>
            <person name="Malbreil M."/>
            <person name="Kuo A."/>
            <person name="Kohler A."/>
            <person name="Symeonidi A."/>
            <person name="Balestrini R."/>
            <person name="Charron P."/>
            <person name="Duensing N."/>
            <person name="Frei-dit-Frey N."/>
            <person name="Gianinazzi-Pearson V."/>
            <person name="Gilbert B."/>
            <person name="Handa Y."/>
            <person name="Hijri M."/>
            <person name="Kaul R."/>
            <person name="Kawaguchi M."/>
            <person name="Krajinski F."/>
            <person name="Lammers P."/>
            <person name="Lapierre D."/>
            <person name="Masclaux F.G."/>
            <person name="Murat C."/>
            <person name="Morin E."/>
            <person name="Ndikumana S."/>
            <person name="Pagni M."/>
            <person name="Petitpierre D."/>
            <person name="Requena N."/>
            <person name="Rosikiewicz P."/>
            <person name="Riley R."/>
            <person name="Saito K."/>
            <person name="San Clemente H."/>
            <person name="Shapiro H."/>
            <person name="van Tuinen D."/>
            <person name="Becard G."/>
            <person name="Bonfante P."/>
            <person name="Paszkowski U."/>
            <person name="Shachar-Hill Y."/>
            <person name="Young J.P."/>
            <person name="Sanders I.R."/>
            <person name="Henrissat B."/>
            <person name="Rensing S.A."/>
            <person name="Grigoriev I.V."/>
            <person name="Corradi N."/>
            <person name="Roux C."/>
            <person name="Martin F."/>
        </authorList>
    </citation>
    <scope>NUCLEOTIDE SEQUENCE</scope>
    <source>
        <strain evidence="2">DAOM 197198</strain>
    </source>
</reference>
<feature type="domain" description="G" evidence="1">
    <location>
        <begin position="7"/>
        <end position="83"/>
    </location>
</feature>
<dbReference type="HOGENOM" id="CLU_2307513_0_0_1"/>
<dbReference type="InterPro" id="IPR006073">
    <property type="entry name" value="GTP-bd"/>
</dbReference>
<dbReference type="Pfam" id="PF01926">
    <property type="entry name" value="MMR_HSR1"/>
    <property type="match status" value="1"/>
</dbReference>
<protein>
    <recommendedName>
        <fullName evidence="1">G domain-containing protein</fullName>
    </recommendedName>
</protein>
<sequence>MSRENLLIIGATNSGKSALANVICENEHFEENERTVRNSKDFQEYDINWKVCSKKYKLSMWDKLYESDKSKNNLEERVKSHLKSYDPLVAKIIRKLDSDI</sequence>
<dbReference type="VEuPathDB" id="FungiDB:RhiirFUN_026060"/>
<dbReference type="AlphaFoldDB" id="U9U4D1"/>
<proteinExistence type="predicted"/>
<name>U9U4D1_RHIID</name>
<dbReference type="SUPFAM" id="SSF52540">
    <property type="entry name" value="P-loop containing nucleoside triphosphate hydrolases"/>
    <property type="match status" value="1"/>
</dbReference>
<dbReference type="GO" id="GO:0005525">
    <property type="term" value="F:GTP binding"/>
    <property type="evidence" value="ECO:0007669"/>
    <property type="project" value="InterPro"/>
</dbReference>
<dbReference type="InterPro" id="IPR027417">
    <property type="entry name" value="P-loop_NTPase"/>
</dbReference>
<evidence type="ECO:0000259" key="1">
    <source>
        <dbReference type="Pfam" id="PF01926"/>
    </source>
</evidence>
<organism evidence="2">
    <name type="scientific">Rhizophagus irregularis (strain DAOM 181602 / DAOM 197198 / MUCL 43194)</name>
    <name type="common">Arbuscular mycorrhizal fungus</name>
    <name type="synonym">Glomus intraradices</name>
    <dbReference type="NCBI Taxonomy" id="747089"/>
    <lineage>
        <taxon>Eukaryota</taxon>
        <taxon>Fungi</taxon>
        <taxon>Fungi incertae sedis</taxon>
        <taxon>Mucoromycota</taxon>
        <taxon>Glomeromycotina</taxon>
        <taxon>Glomeromycetes</taxon>
        <taxon>Glomerales</taxon>
        <taxon>Glomeraceae</taxon>
        <taxon>Rhizophagus</taxon>
    </lineage>
</organism>
<dbReference type="EMBL" id="KI283883">
    <property type="protein sequence ID" value="ESA13458.1"/>
    <property type="molecule type" value="Genomic_DNA"/>
</dbReference>
<dbReference type="Gene3D" id="3.40.50.300">
    <property type="entry name" value="P-loop containing nucleotide triphosphate hydrolases"/>
    <property type="match status" value="1"/>
</dbReference>
<gene>
    <name evidence="2" type="ORF">GLOINDRAFT_95883</name>
</gene>
<dbReference type="CDD" id="cd00882">
    <property type="entry name" value="Ras_like_GTPase"/>
    <property type="match status" value="1"/>
</dbReference>
<evidence type="ECO:0000313" key="2">
    <source>
        <dbReference type="EMBL" id="ESA13458.1"/>
    </source>
</evidence>